<sequence length="455" mass="49869">MQKTEAVESMGQRSLLLPAWIKAALSANDRLKLYLSVLQTAFAHAEHREAEALDLSGELGAARAEASWLRELSANASLVDGTLLVPNLEFLIEHLAADLKTMAKPLLDAGHHADALGERVKYWLDWLHALHGERLVAAQLQAFTRGQCTGGADSLHLLVMDLHRQLNRLAGELSSEEIDGAHVWQLQPPDRARVTAFMRGLNRTAPLKFDHPGLDTAATRDGERLLPQNDIGTNDAHVLVIQIEGRTITLSDSDLHRARFEFFQSLLAPYGAQWSELEAKVSAALNDGGAFTFGTARFECADEQTLDATLEGICSCIVFLIDWNRARKRLLPFVGRSDAIEVLNIAAQRDAGHVAWLKAGGEQLVYAAMQVAGQGAFRIGDRLDDVLAQPMREASWLKCCSSPARRAAPVSPMHWSPMRYVCCSRGACVSAAANSICWTNTPPTAMRSRKRLATV</sequence>
<organism evidence="1 2">
    <name type="scientific">Paraburkholderia phenazinium</name>
    <dbReference type="NCBI Taxonomy" id="60549"/>
    <lineage>
        <taxon>Bacteria</taxon>
        <taxon>Pseudomonadati</taxon>
        <taxon>Pseudomonadota</taxon>
        <taxon>Betaproteobacteria</taxon>
        <taxon>Burkholderiales</taxon>
        <taxon>Burkholderiaceae</taxon>
        <taxon>Paraburkholderia</taxon>
    </lineage>
</organism>
<dbReference type="RefSeq" id="WP_244106524.1">
    <property type="nucleotide sequence ID" value="NZ_CADERL010000030.1"/>
</dbReference>
<reference evidence="1 2" key="1">
    <citation type="submission" date="2016-10" db="EMBL/GenBank/DDBJ databases">
        <authorList>
            <person name="de Groot N.N."/>
        </authorList>
    </citation>
    <scope>NUCLEOTIDE SEQUENCE [LARGE SCALE GENOMIC DNA]</scope>
    <source>
        <strain evidence="1 2">LMG 2247</strain>
    </source>
</reference>
<dbReference type="AlphaFoldDB" id="A0A1G8JTZ8"/>
<evidence type="ECO:0000313" key="2">
    <source>
        <dbReference type="Proteomes" id="UP000199706"/>
    </source>
</evidence>
<protein>
    <submittedName>
        <fullName evidence="1">Uncharacterized protein</fullName>
    </submittedName>
</protein>
<gene>
    <name evidence="1" type="ORF">SAMN05216466_12145</name>
</gene>
<proteinExistence type="predicted"/>
<accession>A0A1G8JTZ8</accession>
<name>A0A1G8JTZ8_9BURK</name>
<dbReference type="EMBL" id="FNCJ01000021">
    <property type="protein sequence ID" value="SDI34611.1"/>
    <property type="molecule type" value="Genomic_DNA"/>
</dbReference>
<dbReference type="Proteomes" id="UP000199706">
    <property type="component" value="Unassembled WGS sequence"/>
</dbReference>
<evidence type="ECO:0000313" key="1">
    <source>
        <dbReference type="EMBL" id="SDI34611.1"/>
    </source>
</evidence>